<keyword evidence="2" id="KW-0808">Transferase</keyword>
<feature type="binding site" evidence="4">
    <location>
        <position position="218"/>
    </location>
    <ligand>
        <name>Zn(2+)</name>
        <dbReference type="ChEBI" id="CHEBI:29105"/>
    </ligand>
</feature>
<evidence type="ECO:0000256" key="2">
    <source>
        <dbReference type="ARBA" id="ARBA00022679"/>
    </source>
</evidence>
<sequence length="335" mass="37582">MHFHLLIHFAVGTYWSYTRLDYYLRFVLSYSRLATTEISVHSMLAAQALMHKAWGFPQSSEYRISSPDDILPIMHAVPSFRNYNIEMDPYTAKLHYLIQSSRRITIFTGAGISTKSGIPDFRSPKGLWSKLQPIQYQDFVASPEMRREAWRRKIVIDEDMRNASPNRGHRAVAELVKSEKCRTVITQNIDGLHQASGVPEQNIVELHGNGTYAVCLECGLRHELGPIFEAFDRGDTLPICRRCNGIVKAATVSFGQSMPEEAMRRSEQSSLECDLFIVLGSSLVVFPAAAFPKIAKSNGALLVIVNHEETDQDGIADLTIHREIGQVLGDATNVD</sequence>
<keyword evidence="3" id="KW-0520">NAD</keyword>
<evidence type="ECO:0000256" key="3">
    <source>
        <dbReference type="ARBA" id="ARBA00023027"/>
    </source>
</evidence>
<dbReference type="CDD" id="cd01407">
    <property type="entry name" value="SIR2-fam"/>
    <property type="match status" value="1"/>
</dbReference>
<feature type="binding site" evidence="4">
    <location>
        <position position="240"/>
    </location>
    <ligand>
        <name>Zn(2+)</name>
        <dbReference type="ChEBI" id="CHEBI:29105"/>
    </ligand>
</feature>
<dbReference type="InterPro" id="IPR003000">
    <property type="entry name" value="Sirtuin"/>
</dbReference>
<reference evidence="6" key="1">
    <citation type="journal article" date="2011" name="Environ. Microbiol.">
        <title>Time-series analyses of Monterey Bay coastal microbial picoplankton using a 'genome proxy' microarray.</title>
        <authorList>
            <person name="Rich V.I."/>
            <person name="Pham V.D."/>
            <person name="Eppley J."/>
            <person name="Shi Y."/>
            <person name="DeLong E.F."/>
        </authorList>
    </citation>
    <scope>NUCLEOTIDE SEQUENCE</scope>
</reference>
<dbReference type="InterPro" id="IPR029035">
    <property type="entry name" value="DHS-like_NAD/FAD-binding_dom"/>
</dbReference>
<evidence type="ECO:0000259" key="5">
    <source>
        <dbReference type="PROSITE" id="PS50305"/>
    </source>
</evidence>
<feature type="binding site" evidence="4">
    <location>
        <position position="215"/>
    </location>
    <ligand>
        <name>Zn(2+)</name>
        <dbReference type="ChEBI" id="CHEBI:29105"/>
    </ligand>
</feature>
<dbReference type="GO" id="GO:0070403">
    <property type="term" value="F:NAD+ binding"/>
    <property type="evidence" value="ECO:0007669"/>
    <property type="project" value="InterPro"/>
</dbReference>
<dbReference type="Gene3D" id="2.20.28.200">
    <property type="match status" value="1"/>
</dbReference>
<dbReference type="EMBL" id="GU474885">
    <property type="protein sequence ID" value="ADI18277.1"/>
    <property type="molecule type" value="Genomic_DNA"/>
</dbReference>
<organism evidence="6">
    <name type="scientific">uncultured Chromatiales bacterium HF0200_41F04</name>
    <dbReference type="NCBI Taxonomy" id="710740"/>
    <lineage>
        <taxon>Bacteria</taxon>
        <taxon>Pseudomonadati</taxon>
        <taxon>Pseudomonadota</taxon>
        <taxon>Gammaproteobacteria</taxon>
        <taxon>Chromatiales</taxon>
        <taxon>environmental samples</taxon>
    </lineage>
</organism>
<proteinExistence type="predicted"/>
<keyword evidence="4" id="KW-0479">Metal-binding</keyword>
<name>E0XV36_9GAMM</name>
<feature type="domain" description="Deacetylase sirtuin-type" evidence="5">
    <location>
        <begin position="84"/>
        <end position="335"/>
    </location>
</feature>
<accession>E0XV36</accession>
<dbReference type="EC" id="2.3.1.286" evidence="1"/>
<dbReference type="InterPro" id="IPR050134">
    <property type="entry name" value="NAD-dep_sirtuin_deacylases"/>
</dbReference>
<dbReference type="SUPFAM" id="SSF52467">
    <property type="entry name" value="DHS-like NAD/FAD-binding domain"/>
    <property type="match status" value="1"/>
</dbReference>
<evidence type="ECO:0000256" key="1">
    <source>
        <dbReference type="ARBA" id="ARBA00012928"/>
    </source>
</evidence>
<dbReference type="AlphaFoldDB" id="E0XV36"/>
<dbReference type="Pfam" id="PF02146">
    <property type="entry name" value="SIR2"/>
    <property type="match status" value="1"/>
</dbReference>
<evidence type="ECO:0000256" key="4">
    <source>
        <dbReference type="PROSITE-ProRule" id="PRU00236"/>
    </source>
</evidence>
<dbReference type="GO" id="GO:0017136">
    <property type="term" value="F:histone deacetylase activity, NAD-dependent"/>
    <property type="evidence" value="ECO:0007669"/>
    <property type="project" value="TreeGrafter"/>
</dbReference>
<dbReference type="GO" id="GO:0046872">
    <property type="term" value="F:metal ion binding"/>
    <property type="evidence" value="ECO:0007669"/>
    <property type="project" value="UniProtKB-KW"/>
</dbReference>
<feature type="active site" description="Proton acceptor" evidence="4">
    <location>
        <position position="207"/>
    </location>
</feature>
<dbReference type="InterPro" id="IPR026590">
    <property type="entry name" value="Ssirtuin_cat_dom"/>
</dbReference>
<evidence type="ECO:0000313" key="6">
    <source>
        <dbReference type="EMBL" id="ADI18277.1"/>
    </source>
</evidence>
<dbReference type="PANTHER" id="PTHR11085:SF4">
    <property type="entry name" value="NAD-DEPENDENT PROTEIN DEACYLASE"/>
    <property type="match status" value="1"/>
</dbReference>
<dbReference type="PANTHER" id="PTHR11085">
    <property type="entry name" value="NAD-DEPENDENT PROTEIN DEACYLASE SIRTUIN-5, MITOCHONDRIAL-RELATED"/>
    <property type="match status" value="1"/>
</dbReference>
<keyword evidence="4" id="KW-0862">Zinc</keyword>
<dbReference type="Gene3D" id="3.40.50.1220">
    <property type="entry name" value="TPP-binding domain"/>
    <property type="match status" value="1"/>
</dbReference>
<dbReference type="PROSITE" id="PS50305">
    <property type="entry name" value="SIRTUIN"/>
    <property type="match status" value="1"/>
</dbReference>
<feature type="binding site" evidence="4">
    <location>
        <position position="243"/>
    </location>
    <ligand>
        <name>Zn(2+)</name>
        <dbReference type="ChEBI" id="CHEBI:29105"/>
    </ligand>
</feature>
<protein>
    <recommendedName>
        <fullName evidence="1">protein acetyllysine N-acetyltransferase</fullName>
        <ecNumber evidence="1">2.3.1.286</ecNumber>
    </recommendedName>
</protein>